<dbReference type="Gramene" id="MELO3C029388.2.1">
    <property type="protein sequence ID" value="MELO3C029388.2.1"/>
    <property type="gene ID" value="MELO3C029388.2"/>
</dbReference>
<evidence type="ECO:0000259" key="6">
    <source>
        <dbReference type="SMART" id="SM00774"/>
    </source>
</evidence>
<feature type="domain" description="WRKY" evidence="6">
    <location>
        <begin position="28"/>
        <end position="68"/>
    </location>
</feature>
<sequence length="68" mass="7678">MVGKGKTFNNTTVKRSIMVPTISNKASKYDDYSWRKYGQKPIKASPHPSHIELKAKRLCRDGQAAVEN</sequence>
<keyword evidence="4" id="KW-0804">Transcription</keyword>
<evidence type="ECO:0000256" key="2">
    <source>
        <dbReference type="ARBA" id="ARBA00023015"/>
    </source>
</evidence>
<dbReference type="Pfam" id="PF03106">
    <property type="entry name" value="WRKY"/>
    <property type="match status" value="1"/>
</dbReference>
<dbReference type="InterPro" id="IPR036576">
    <property type="entry name" value="WRKY_dom_sf"/>
</dbReference>
<evidence type="ECO:0000256" key="4">
    <source>
        <dbReference type="ARBA" id="ARBA00023163"/>
    </source>
</evidence>
<name>A0A9I9E6H8_CUCME</name>
<dbReference type="SMART" id="SM00774">
    <property type="entry name" value="WRKY"/>
    <property type="match status" value="1"/>
</dbReference>
<evidence type="ECO:0000256" key="3">
    <source>
        <dbReference type="ARBA" id="ARBA00023125"/>
    </source>
</evidence>
<evidence type="ECO:0000256" key="5">
    <source>
        <dbReference type="ARBA" id="ARBA00023242"/>
    </source>
</evidence>
<protein>
    <recommendedName>
        <fullName evidence="6">WRKY domain-containing protein</fullName>
    </recommendedName>
</protein>
<dbReference type="GO" id="GO:0003700">
    <property type="term" value="F:DNA-binding transcription factor activity"/>
    <property type="evidence" value="ECO:0007669"/>
    <property type="project" value="InterPro"/>
</dbReference>
<dbReference type="SUPFAM" id="SSF118290">
    <property type="entry name" value="WRKY DNA-binding domain"/>
    <property type="match status" value="1"/>
</dbReference>
<dbReference type="GO" id="GO:0005634">
    <property type="term" value="C:nucleus"/>
    <property type="evidence" value="ECO:0007669"/>
    <property type="project" value="UniProtKB-SubCell"/>
</dbReference>
<keyword evidence="2" id="KW-0805">Transcription regulation</keyword>
<dbReference type="InterPro" id="IPR003657">
    <property type="entry name" value="WRKY_dom"/>
</dbReference>
<dbReference type="EnsemblPlants" id="MELO3C029388.2.1">
    <property type="protein sequence ID" value="MELO3C029388.2.1"/>
    <property type="gene ID" value="MELO3C029388.2"/>
</dbReference>
<reference evidence="7" key="1">
    <citation type="submission" date="2023-03" db="UniProtKB">
        <authorList>
            <consortium name="EnsemblPlants"/>
        </authorList>
    </citation>
    <scope>IDENTIFICATION</scope>
</reference>
<proteinExistence type="predicted"/>
<accession>A0A9I9E6H8</accession>
<keyword evidence="3" id="KW-0238">DNA-binding</keyword>
<evidence type="ECO:0000313" key="7">
    <source>
        <dbReference type="EnsemblPlants" id="MELO3C029388.2.1"/>
    </source>
</evidence>
<dbReference type="AlphaFoldDB" id="A0A9I9E6H8"/>
<dbReference type="GO" id="GO:0043565">
    <property type="term" value="F:sequence-specific DNA binding"/>
    <property type="evidence" value="ECO:0007669"/>
    <property type="project" value="InterPro"/>
</dbReference>
<keyword evidence="5" id="KW-0539">Nucleus</keyword>
<comment type="subcellular location">
    <subcellularLocation>
        <location evidence="1">Nucleus</location>
    </subcellularLocation>
</comment>
<dbReference type="Gene3D" id="2.20.25.80">
    <property type="entry name" value="WRKY domain"/>
    <property type="match status" value="1"/>
</dbReference>
<organism evidence="7">
    <name type="scientific">Cucumis melo</name>
    <name type="common">Muskmelon</name>
    <dbReference type="NCBI Taxonomy" id="3656"/>
    <lineage>
        <taxon>Eukaryota</taxon>
        <taxon>Viridiplantae</taxon>
        <taxon>Streptophyta</taxon>
        <taxon>Embryophyta</taxon>
        <taxon>Tracheophyta</taxon>
        <taxon>Spermatophyta</taxon>
        <taxon>Magnoliopsida</taxon>
        <taxon>eudicotyledons</taxon>
        <taxon>Gunneridae</taxon>
        <taxon>Pentapetalae</taxon>
        <taxon>rosids</taxon>
        <taxon>fabids</taxon>
        <taxon>Cucurbitales</taxon>
        <taxon>Cucurbitaceae</taxon>
        <taxon>Benincaseae</taxon>
        <taxon>Cucumis</taxon>
    </lineage>
</organism>
<evidence type="ECO:0000256" key="1">
    <source>
        <dbReference type="ARBA" id="ARBA00004123"/>
    </source>
</evidence>